<dbReference type="EMBL" id="JAOQKE010000025">
    <property type="protein sequence ID" value="MCU6726423.1"/>
    <property type="molecule type" value="Genomic_DNA"/>
</dbReference>
<evidence type="ECO:0000256" key="5">
    <source>
        <dbReference type="ARBA" id="ARBA00022989"/>
    </source>
</evidence>
<keyword evidence="6 7" id="KW-0472">Membrane</keyword>
<feature type="transmembrane region" description="Helical" evidence="7">
    <location>
        <begin position="170"/>
        <end position="190"/>
    </location>
</feature>
<keyword evidence="9" id="KW-1185">Reference proteome</keyword>
<evidence type="ECO:0000256" key="4">
    <source>
        <dbReference type="ARBA" id="ARBA00022692"/>
    </source>
</evidence>
<dbReference type="PANTHER" id="PTHR23514:SF3">
    <property type="entry name" value="BYPASS OF STOP CODON PROTEIN 6"/>
    <property type="match status" value="1"/>
</dbReference>
<feature type="transmembrane region" description="Helical" evidence="7">
    <location>
        <begin position="279"/>
        <end position="296"/>
    </location>
</feature>
<dbReference type="RefSeq" id="WP_262655680.1">
    <property type="nucleotide sequence ID" value="NZ_JAOQKE010000025.1"/>
</dbReference>
<reference evidence="8 9" key="1">
    <citation type="journal article" date="2021" name="ISME Commun">
        <title>Automated analysis of genomic sequences facilitates high-throughput and comprehensive description of bacteria.</title>
        <authorList>
            <person name="Hitch T.C.A."/>
        </authorList>
    </citation>
    <scope>NUCLEOTIDE SEQUENCE [LARGE SCALE GENOMIC DNA]</scope>
    <source>
        <strain evidence="8 9">Sanger_29</strain>
    </source>
</reference>
<feature type="transmembrane region" description="Helical" evidence="7">
    <location>
        <begin position="12"/>
        <end position="33"/>
    </location>
</feature>
<comment type="caution">
    <text evidence="8">The sequence shown here is derived from an EMBL/GenBank/DDBJ whole genome shotgun (WGS) entry which is preliminary data.</text>
</comment>
<dbReference type="PANTHER" id="PTHR23514">
    <property type="entry name" value="BYPASS OF STOP CODON PROTEIN 6"/>
    <property type="match status" value="1"/>
</dbReference>
<feature type="transmembrane region" description="Helical" evidence="7">
    <location>
        <begin position="334"/>
        <end position="358"/>
    </location>
</feature>
<dbReference type="Gene3D" id="1.20.1250.20">
    <property type="entry name" value="MFS general substrate transporter like domains"/>
    <property type="match status" value="2"/>
</dbReference>
<feature type="transmembrane region" description="Helical" evidence="7">
    <location>
        <begin position="73"/>
        <end position="93"/>
    </location>
</feature>
<keyword evidence="5 7" id="KW-1133">Transmembrane helix</keyword>
<evidence type="ECO:0000256" key="6">
    <source>
        <dbReference type="ARBA" id="ARBA00023136"/>
    </source>
</evidence>
<dbReference type="InterPro" id="IPR051788">
    <property type="entry name" value="MFS_Transporter"/>
</dbReference>
<keyword evidence="4 7" id="KW-0812">Transmembrane</keyword>
<dbReference type="Pfam" id="PF07690">
    <property type="entry name" value="MFS_1"/>
    <property type="match status" value="1"/>
</dbReference>
<feature type="transmembrane region" description="Helical" evidence="7">
    <location>
        <begin position="39"/>
        <end position="61"/>
    </location>
</feature>
<gene>
    <name evidence="8" type="ORF">OCV47_13980</name>
</gene>
<accession>A0ABT2SQU7</accession>
<feature type="transmembrane region" description="Helical" evidence="7">
    <location>
        <begin position="143"/>
        <end position="164"/>
    </location>
</feature>
<organism evidence="8 9">
    <name type="scientific">Muricoprocola aceti</name>
    <dbReference type="NCBI Taxonomy" id="2981772"/>
    <lineage>
        <taxon>Bacteria</taxon>
        <taxon>Bacillati</taxon>
        <taxon>Bacillota</taxon>
        <taxon>Clostridia</taxon>
        <taxon>Lachnospirales</taxon>
        <taxon>Lachnospiraceae</taxon>
        <taxon>Muricoprocola</taxon>
    </lineage>
</organism>
<feature type="transmembrane region" description="Helical" evidence="7">
    <location>
        <begin position="211"/>
        <end position="230"/>
    </location>
</feature>
<evidence type="ECO:0000313" key="9">
    <source>
        <dbReference type="Proteomes" id="UP001652338"/>
    </source>
</evidence>
<evidence type="ECO:0000313" key="8">
    <source>
        <dbReference type="EMBL" id="MCU6726423.1"/>
    </source>
</evidence>
<evidence type="ECO:0000256" key="3">
    <source>
        <dbReference type="ARBA" id="ARBA00022448"/>
    </source>
</evidence>
<feature type="transmembrane region" description="Helical" evidence="7">
    <location>
        <begin position="370"/>
        <end position="387"/>
    </location>
</feature>
<evidence type="ECO:0000256" key="1">
    <source>
        <dbReference type="ARBA" id="ARBA00004651"/>
    </source>
</evidence>
<keyword evidence="3" id="KW-0813">Transport</keyword>
<evidence type="ECO:0000256" key="2">
    <source>
        <dbReference type="ARBA" id="ARBA00008335"/>
    </source>
</evidence>
<feature type="transmembrane region" description="Helical" evidence="7">
    <location>
        <begin position="250"/>
        <end position="267"/>
    </location>
</feature>
<feature type="transmembrane region" description="Helical" evidence="7">
    <location>
        <begin position="302"/>
        <end position="322"/>
    </location>
</feature>
<dbReference type="SUPFAM" id="SSF103473">
    <property type="entry name" value="MFS general substrate transporter"/>
    <property type="match status" value="1"/>
</dbReference>
<evidence type="ECO:0000256" key="7">
    <source>
        <dbReference type="SAM" id="Phobius"/>
    </source>
</evidence>
<comment type="subcellular location">
    <subcellularLocation>
        <location evidence="1">Cell membrane</location>
        <topology evidence="1">Multi-pass membrane protein</topology>
    </subcellularLocation>
</comment>
<dbReference type="Proteomes" id="UP001652338">
    <property type="component" value="Unassembled WGS sequence"/>
</dbReference>
<name>A0ABT2SQU7_9FIRM</name>
<sequence length="395" mass="42029">MKNEYNKTITACFVGYIVQAIVNNFVPLLFLTFQRTWQIPLSQITMLVTFNFGTQLLVDLLSVSFVDRIGYRVSMIIAHILSALGLILLTILPEILPSAFAGILISVMIYAIGGGLLEVLVSPVVEACPSENKEKAMSMLHSFYCWGHVGVVLISTIFFATAGIQNWRMLAIIWAVIPLANAIVFTKVPIAPLMEEGETGLSLKELFGIKAFWILLIMMISAGASEQAVSQWASTLAEKGLGITKAAGDLAGPMVFAILMGSSRAFYGKYGEQISLDKFMSLSCILCIVSYLGIALVPVAQINLICCALCGLSVGIMWPGTFSKASASLPRGGTAMFAMLALGGDVGCSGGPTLVGMVSSVAGDNLKKGILAGVIFPILLLLGIILCKKVKGIAK</sequence>
<protein>
    <submittedName>
        <fullName evidence="8">MFS transporter</fullName>
    </submittedName>
</protein>
<feature type="transmembrane region" description="Helical" evidence="7">
    <location>
        <begin position="99"/>
        <end position="122"/>
    </location>
</feature>
<proteinExistence type="inferred from homology"/>
<dbReference type="InterPro" id="IPR011701">
    <property type="entry name" value="MFS"/>
</dbReference>
<dbReference type="InterPro" id="IPR036259">
    <property type="entry name" value="MFS_trans_sf"/>
</dbReference>
<comment type="similarity">
    <text evidence="2">Belongs to the major facilitator superfamily.</text>
</comment>